<evidence type="ECO:0000313" key="1">
    <source>
        <dbReference type="EMBL" id="KKN25414.1"/>
    </source>
</evidence>
<dbReference type="AlphaFoldDB" id="A0A0F9P5S0"/>
<dbReference type="NCBIfam" id="TIGR01869">
    <property type="entry name" value="casC_Cse4"/>
    <property type="match status" value="1"/>
</dbReference>
<reference evidence="1" key="1">
    <citation type="journal article" date="2015" name="Nature">
        <title>Complex archaea that bridge the gap between prokaryotes and eukaryotes.</title>
        <authorList>
            <person name="Spang A."/>
            <person name="Saw J.H."/>
            <person name="Jorgensen S.L."/>
            <person name="Zaremba-Niedzwiedzka K."/>
            <person name="Martijn J."/>
            <person name="Lind A.E."/>
            <person name="van Eijk R."/>
            <person name="Schleper C."/>
            <person name="Guy L."/>
            <person name="Ettema T.J."/>
        </authorList>
    </citation>
    <scope>NUCLEOTIDE SEQUENCE</scope>
</reference>
<dbReference type="InterPro" id="IPR010148">
    <property type="entry name" value="CRISPR-assoc_prot_CT1975"/>
</dbReference>
<dbReference type="Pfam" id="PF09344">
    <property type="entry name" value="Cas_CT1975"/>
    <property type="match status" value="1"/>
</dbReference>
<comment type="caution">
    <text evidence="1">The sequence shown here is derived from an EMBL/GenBank/DDBJ whole genome shotgun (WGS) entry which is preliminary data.</text>
</comment>
<protein>
    <recommendedName>
        <fullName evidence="2">Cse4 family CRISPR-associated protein</fullName>
    </recommendedName>
</protein>
<sequence>MLVEIHIIQNHAPSNLNRDDTGSPKSCIFGGVRRARISSQCIKRSIRFSPMFKKAIENMGESYRTRLLPELIKKSLIEDGVSEEIAHVTAKKISELGAKKKRSDEKLITKQIMFFSSGELEALTKLFKKQIEDAENPEDAEKILSKFDFEKEMAKLGLQTITPDIALFGRMVTSEAFPDIEASIQVAHALSTNKIEHEFDYFTAVDDLISVSESIDPQGAAMIGDIEFNSACYYKYFSLDFDELIANMNVSGVKKDDLANIVVAFLSAVVYTTPSGKQNTFAAHQLPDGILIEIRDEKIPVSYTNAFIKPIVPIGGKDLIETSLEKFSGYVKDINVKYNLKSKSRLWFCTKDIQVENTTECENFAVLSENLKKNLVV</sequence>
<proteinExistence type="predicted"/>
<accession>A0A0F9P5S0</accession>
<organism evidence="1">
    <name type="scientific">marine sediment metagenome</name>
    <dbReference type="NCBI Taxonomy" id="412755"/>
    <lineage>
        <taxon>unclassified sequences</taxon>
        <taxon>metagenomes</taxon>
        <taxon>ecological metagenomes</taxon>
    </lineage>
</organism>
<evidence type="ECO:0008006" key="2">
    <source>
        <dbReference type="Google" id="ProtNLM"/>
    </source>
</evidence>
<name>A0A0F9P5S0_9ZZZZ</name>
<gene>
    <name evidence="1" type="ORF">LCGC14_0885040</name>
</gene>
<dbReference type="EMBL" id="LAZR01002804">
    <property type="protein sequence ID" value="KKN25414.1"/>
    <property type="molecule type" value="Genomic_DNA"/>
</dbReference>